<dbReference type="OrthoDB" id="8253226at2"/>
<accession>A0A1T5HVD2</accession>
<reference evidence="3 4" key="1">
    <citation type="submission" date="2017-02" db="EMBL/GenBank/DDBJ databases">
        <authorList>
            <person name="Peterson S.W."/>
        </authorList>
    </citation>
    <scope>NUCLEOTIDE SEQUENCE [LARGE SCALE GENOMIC DNA]</scope>
    <source>
        <strain evidence="4">type strain: NCCB 100098</strain>
    </source>
</reference>
<keyword evidence="1" id="KW-0175">Coiled coil</keyword>
<feature type="coiled-coil region" evidence="1">
    <location>
        <begin position="69"/>
        <end position="103"/>
    </location>
</feature>
<proteinExistence type="predicted"/>
<evidence type="ECO:0000313" key="3">
    <source>
        <dbReference type="EMBL" id="SKC30736.1"/>
    </source>
</evidence>
<dbReference type="AlphaFoldDB" id="A0A1T5HVD2"/>
<evidence type="ECO:0000313" key="4">
    <source>
        <dbReference type="Proteomes" id="UP000189966"/>
    </source>
</evidence>
<gene>
    <name evidence="3" type="ORF">CZ809_00213</name>
</gene>
<evidence type="ECO:0000256" key="1">
    <source>
        <dbReference type="SAM" id="Coils"/>
    </source>
</evidence>
<evidence type="ECO:0000259" key="2">
    <source>
        <dbReference type="Pfam" id="PF12770"/>
    </source>
</evidence>
<dbReference type="EMBL" id="FUZI01000001">
    <property type="protein sequence ID" value="SKC30736.1"/>
    <property type="molecule type" value="Genomic_DNA"/>
</dbReference>
<dbReference type="Pfam" id="PF12770">
    <property type="entry name" value="CHAT"/>
    <property type="match status" value="1"/>
</dbReference>
<protein>
    <submittedName>
        <fullName evidence="3">CHAT domain protein</fullName>
    </submittedName>
</protein>
<organism evidence="3 4">
    <name type="scientific">Photobacterium piscicola</name>
    <dbReference type="NCBI Taxonomy" id="1378299"/>
    <lineage>
        <taxon>Bacteria</taxon>
        <taxon>Pseudomonadati</taxon>
        <taxon>Pseudomonadota</taxon>
        <taxon>Gammaproteobacteria</taxon>
        <taxon>Vibrionales</taxon>
        <taxon>Vibrionaceae</taxon>
        <taxon>Photobacterium</taxon>
    </lineage>
</organism>
<dbReference type="RefSeq" id="WP_080155599.1">
    <property type="nucleotide sequence ID" value="NZ_FUZI01000001.1"/>
</dbReference>
<feature type="coiled-coil region" evidence="1">
    <location>
        <begin position="4"/>
        <end position="31"/>
    </location>
</feature>
<dbReference type="InterPro" id="IPR024983">
    <property type="entry name" value="CHAT_dom"/>
</dbReference>
<feature type="domain" description="CHAT" evidence="2">
    <location>
        <begin position="166"/>
        <end position="314"/>
    </location>
</feature>
<name>A0A1T5HVD2_9GAMM</name>
<dbReference type="Proteomes" id="UP000189966">
    <property type="component" value="Unassembled WGS sequence"/>
</dbReference>
<sequence length="342" mass="38530">MALIDSYRRNVARKQDEIARLTEQKAKEYTKITGFNNKIQTATRQMNSSKSVTTINSRLKEIHRNQEDIARIEKKTAEFETKIAKKNKELQAEQRKLGNEEIKEAKKLQQQQVKFQLDQAKAFSAVNRTLTEHSDAINSLNELPEEITVLFLASNPRDQGQLSLDEEVRSIKEMITKSRHRDAVKLESCWAVRPGDILQYINEYQPTIVHFSGHGSSDNELVLMDNNSNTKLVSMRSIVQAMSVANEDLRLVFFNTCHSKNQASNVTEYIECAIGMNTSITDNAAQIFSAQFYSSLGFGLSVEKSFNQAKAALILEGIPEENTPALFVKSGCDASEICIVAE</sequence>